<dbReference type="SMART" id="SM00563">
    <property type="entry name" value="PlsC"/>
    <property type="match status" value="1"/>
</dbReference>
<dbReference type="InterPro" id="IPR002123">
    <property type="entry name" value="Plipid/glycerol_acylTrfase"/>
</dbReference>
<gene>
    <name evidence="2" type="primary">LOC113797538</name>
</gene>
<dbReference type="RefSeq" id="XP_027203743.1">
    <property type="nucleotide sequence ID" value="XM_027347942.1"/>
</dbReference>
<dbReference type="CDD" id="cd07990">
    <property type="entry name" value="LPLAT_LCLAT1-like"/>
    <property type="match status" value="1"/>
</dbReference>
<organism evidence="1 2">
    <name type="scientific">Dermatophagoides pteronyssinus</name>
    <name type="common">European house dust mite</name>
    <dbReference type="NCBI Taxonomy" id="6956"/>
    <lineage>
        <taxon>Eukaryota</taxon>
        <taxon>Metazoa</taxon>
        <taxon>Ecdysozoa</taxon>
        <taxon>Arthropoda</taxon>
        <taxon>Chelicerata</taxon>
        <taxon>Arachnida</taxon>
        <taxon>Acari</taxon>
        <taxon>Acariformes</taxon>
        <taxon>Sarcoptiformes</taxon>
        <taxon>Astigmata</taxon>
        <taxon>Psoroptidia</taxon>
        <taxon>Analgoidea</taxon>
        <taxon>Pyroglyphidae</taxon>
        <taxon>Dermatophagoidinae</taxon>
        <taxon>Dermatophagoides</taxon>
    </lineage>
</organism>
<dbReference type="KEGG" id="dpte:113797538"/>
<dbReference type="SUPFAM" id="SSF69593">
    <property type="entry name" value="Glycerol-3-phosphate (1)-acyltransferase"/>
    <property type="match status" value="1"/>
</dbReference>
<dbReference type="PANTHER" id="PTHR10983:SF2">
    <property type="entry name" value="ACYL-COA:LYSOPHOSPHATIDYLGLYCEROL ACYLTRANSFERASE 1"/>
    <property type="match status" value="1"/>
</dbReference>
<accession>A0A6P6YE29</accession>
<evidence type="ECO:0000313" key="2">
    <source>
        <dbReference type="RefSeq" id="XP_027203743.1"/>
    </source>
</evidence>
<dbReference type="PANTHER" id="PTHR10983">
    <property type="entry name" value="1-ACYLGLYCEROL-3-PHOSPHATE ACYLTRANSFERASE-RELATED"/>
    <property type="match status" value="1"/>
</dbReference>
<dbReference type="GO" id="GO:0036149">
    <property type="term" value="P:phosphatidylinositol acyl-chain remodeling"/>
    <property type="evidence" value="ECO:0007669"/>
    <property type="project" value="TreeGrafter"/>
</dbReference>
<evidence type="ECO:0000313" key="1">
    <source>
        <dbReference type="Proteomes" id="UP000515146"/>
    </source>
</evidence>
<dbReference type="OrthoDB" id="5920068at2759"/>
<dbReference type="InParanoid" id="A0A6P6YE29"/>
<proteinExistence type="predicted"/>
<reference evidence="2" key="1">
    <citation type="submission" date="2025-08" db="UniProtKB">
        <authorList>
            <consortium name="RefSeq"/>
        </authorList>
    </citation>
    <scope>IDENTIFICATION</scope>
    <source>
        <strain evidence="2">Airmid</strain>
    </source>
</reference>
<dbReference type="Pfam" id="PF01553">
    <property type="entry name" value="Acyltransferase"/>
    <property type="match status" value="1"/>
</dbReference>
<keyword evidence="1" id="KW-1185">Reference proteome</keyword>
<name>A0A6P6YE29_DERPT</name>
<dbReference type="Proteomes" id="UP000515146">
    <property type="component" value="Unplaced"/>
</dbReference>
<dbReference type="AlphaFoldDB" id="A0A6P6YE29"/>
<dbReference type="GO" id="GO:0016746">
    <property type="term" value="F:acyltransferase activity"/>
    <property type="evidence" value="ECO:0007669"/>
    <property type="project" value="UniProtKB-KW"/>
</dbReference>
<protein>
    <submittedName>
        <fullName evidence="2">Acyl-CoA:lysophosphatidylglycerol acyltransferase 1-like</fullName>
    </submittedName>
</protein>
<sequence>MSPASSEKLSTFARIKMPNIILCTYKAIRMTCCMIHNVYCIPGYLLLNTLLLPLYYLSIDTYSHIENLLYDALLYIVGWWSYGGGLIVHEHGDDIHQLLIDNPNARVLLVANHQSTADVPLMFQSFSSHSAYSLLWIMDRAFKWTNFGLVSQIHGDYFLCPKKYIANSIANHCRQRYSLLKNMIIIFPEGGFRYKRLQSSISFATKRNYPLLYNVTYPRVHGFRELLTDDLNITHIVDLTICYDDPDNVPSIFNIIRGGNDSGIHFHYKIHQLNTTQENFNSEEWLYEQWQKKEALLNNHYATIRRKQQQQQCQQHPNPELSIDSSKSSPSGDDHISCRSLSPPAKNIEQQSLLRKRNDVSPSKQQQQNQQQQLNHVGINSNGNGSTNHLNQDNIDLTINNLHNNNNNNNINNNNYQQHPNNIDAYNLRSLSPETQDNTIATITTPLTENGLKFRSHHEFQSYRFDLNQGRPIKLSFIRTLFYHFGYLSICLLTYYVIALIIVPTL</sequence>
<dbReference type="GO" id="GO:0005783">
    <property type="term" value="C:endoplasmic reticulum"/>
    <property type="evidence" value="ECO:0007669"/>
    <property type="project" value="TreeGrafter"/>
</dbReference>